<feature type="transmembrane region" description="Helical" evidence="2">
    <location>
        <begin position="223"/>
        <end position="251"/>
    </location>
</feature>
<reference evidence="3 4" key="1">
    <citation type="submission" date="2019-09" db="EMBL/GenBank/DDBJ databases">
        <title>Nocardioides panacisoli sp. nov., isolated from the soil of a ginseng field.</title>
        <authorList>
            <person name="Cho C."/>
        </authorList>
    </citation>
    <scope>NUCLEOTIDE SEQUENCE [LARGE SCALE GENOMIC DNA]</scope>
    <source>
        <strain evidence="3 4">BN130099</strain>
    </source>
</reference>
<sequence>MSEKEAPRPGQVTFAGWLIIGGSVILVATAWQRISTLHTLEFQEQLQKVLSEQPFEGTGLGTNTLETTIRVLCMIAAGAATASTILGFQALRRSTSARLALTLLAPLVLIGGFATAGFFAPMVIAGIVMLWLQPSRDWFAGRPWVPRPLVRTGPPAPRRPDPFAPQPPAASAPPPPPPAPAPPALAPPVSAEPGPYGQPFGAPPPVYPMPPAAAVRVRRPGALIGACITVWVLCSLVAGSMLVTSLVMAFAQDELFDMIEEQQPDFDYAGLSRGELATSVYITTAVVVVWCLAAIVLAVLAFRRVGWARIALAVCTGVTAVLVLAATLVNPVLVVLLVATATTLWLLLRADVAAWFKR</sequence>
<dbReference type="AlphaFoldDB" id="A0A5B1LLJ2"/>
<feature type="transmembrane region" description="Helical" evidence="2">
    <location>
        <begin position="103"/>
        <end position="132"/>
    </location>
</feature>
<evidence type="ECO:0000256" key="1">
    <source>
        <dbReference type="SAM" id="MobiDB-lite"/>
    </source>
</evidence>
<feature type="region of interest" description="Disordered" evidence="1">
    <location>
        <begin position="150"/>
        <end position="193"/>
    </location>
</feature>
<reference evidence="3 4" key="2">
    <citation type="submission" date="2019-09" db="EMBL/GenBank/DDBJ databases">
        <authorList>
            <person name="Jin C."/>
        </authorList>
    </citation>
    <scope>NUCLEOTIDE SEQUENCE [LARGE SCALE GENOMIC DNA]</scope>
    <source>
        <strain evidence="3 4">BN130099</strain>
    </source>
</reference>
<accession>A0A5B1LLJ2</accession>
<evidence type="ECO:0000313" key="3">
    <source>
        <dbReference type="EMBL" id="KAA1421591.1"/>
    </source>
</evidence>
<keyword evidence="4" id="KW-1185">Reference proteome</keyword>
<keyword evidence="2" id="KW-0472">Membrane</keyword>
<evidence type="ECO:0000256" key="2">
    <source>
        <dbReference type="SAM" id="Phobius"/>
    </source>
</evidence>
<keyword evidence="2" id="KW-1133">Transmembrane helix</keyword>
<feature type="transmembrane region" description="Helical" evidence="2">
    <location>
        <begin position="307"/>
        <end position="326"/>
    </location>
</feature>
<dbReference type="RefSeq" id="WP_149727051.1">
    <property type="nucleotide sequence ID" value="NZ_VUJV01000001.1"/>
</dbReference>
<organism evidence="3 4">
    <name type="scientific">Nocardioides humilatus</name>
    <dbReference type="NCBI Taxonomy" id="2607660"/>
    <lineage>
        <taxon>Bacteria</taxon>
        <taxon>Bacillati</taxon>
        <taxon>Actinomycetota</taxon>
        <taxon>Actinomycetes</taxon>
        <taxon>Propionibacteriales</taxon>
        <taxon>Nocardioidaceae</taxon>
        <taxon>Nocardioides</taxon>
    </lineage>
</organism>
<name>A0A5B1LLJ2_9ACTN</name>
<feature type="transmembrane region" description="Helical" evidence="2">
    <location>
        <begin position="332"/>
        <end position="348"/>
    </location>
</feature>
<feature type="transmembrane region" description="Helical" evidence="2">
    <location>
        <begin position="280"/>
        <end position="300"/>
    </location>
</feature>
<dbReference type="EMBL" id="VUJV01000001">
    <property type="protein sequence ID" value="KAA1421591.1"/>
    <property type="molecule type" value="Genomic_DNA"/>
</dbReference>
<feature type="transmembrane region" description="Helical" evidence="2">
    <location>
        <begin position="12"/>
        <end position="31"/>
    </location>
</feature>
<proteinExistence type="predicted"/>
<dbReference type="Proteomes" id="UP000325003">
    <property type="component" value="Unassembled WGS sequence"/>
</dbReference>
<protein>
    <recommendedName>
        <fullName evidence="5">DUF4064 domain-containing protein</fullName>
    </recommendedName>
</protein>
<evidence type="ECO:0000313" key="4">
    <source>
        <dbReference type="Proteomes" id="UP000325003"/>
    </source>
</evidence>
<gene>
    <name evidence="3" type="ORF">F0U44_04740</name>
</gene>
<comment type="caution">
    <text evidence="3">The sequence shown here is derived from an EMBL/GenBank/DDBJ whole genome shotgun (WGS) entry which is preliminary data.</text>
</comment>
<feature type="transmembrane region" description="Helical" evidence="2">
    <location>
        <begin position="71"/>
        <end position="91"/>
    </location>
</feature>
<feature type="compositionally biased region" description="Pro residues" evidence="1">
    <location>
        <begin position="154"/>
        <end position="186"/>
    </location>
</feature>
<evidence type="ECO:0008006" key="5">
    <source>
        <dbReference type="Google" id="ProtNLM"/>
    </source>
</evidence>
<keyword evidence="2" id="KW-0812">Transmembrane</keyword>